<keyword evidence="2" id="KW-1185">Reference proteome</keyword>
<dbReference type="Proteomes" id="UP000176998">
    <property type="component" value="Unassembled WGS sequence"/>
</dbReference>
<dbReference type="GeneID" id="34564312"/>
<dbReference type="OrthoDB" id="10271733at2759"/>
<reference evidence="1 2" key="1">
    <citation type="submission" date="2016-09" db="EMBL/GenBank/DDBJ databases">
        <authorList>
            <person name="Capua I."/>
            <person name="De Benedictis P."/>
            <person name="Joannis T."/>
            <person name="Lombin L.H."/>
            <person name="Cattoli G."/>
        </authorList>
    </citation>
    <scope>NUCLEOTIDE SEQUENCE [LARGE SCALE GENOMIC DNA]</scope>
    <source>
        <strain evidence="1 2">IMI 309357</strain>
    </source>
</reference>
<proteinExistence type="predicted"/>
<protein>
    <submittedName>
        <fullName evidence="1">Uncharacterized protein</fullName>
    </submittedName>
</protein>
<comment type="caution">
    <text evidence="1">The sequence shown here is derived from an EMBL/GenBank/DDBJ whole genome shotgun (WGS) entry which is preliminary data.</text>
</comment>
<name>A0A1G4AWE7_9PEZI</name>
<gene>
    <name evidence="1" type="ORF">CORC01_11176</name>
</gene>
<accession>A0A1G4AWE7</accession>
<dbReference type="AlphaFoldDB" id="A0A1G4AWE7"/>
<dbReference type="RefSeq" id="XP_022470655.1">
    <property type="nucleotide sequence ID" value="XM_022622802.1"/>
</dbReference>
<evidence type="ECO:0000313" key="1">
    <source>
        <dbReference type="EMBL" id="OHE93490.1"/>
    </source>
</evidence>
<sequence length="51" mass="5384">MCSRVIITWGCGCIETRPVYACSSHGSCGGVVDKPQSQSGACFNCQQQGRS</sequence>
<evidence type="ECO:0000313" key="2">
    <source>
        <dbReference type="Proteomes" id="UP000176998"/>
    </source>
</evidence>
<organism evidence="1 2">
    <name type="scientific">Colletotrichum orchidophilum</name>
    <dbReference type="NCBI Taxonomy" id="1209926"/>
    <lineage>
        <taxon>Eukaryota</taxon>
        <taxon>Fungi</taxon>
        <taxon>Dikarya</taxon>
        <taxon>Ascomycota</taxon>
        <taxon>Pezizomycotina</taxon>
        <taxon>Sordariomycetes</taxon>
        <taxon>Hypocreomycetidae</taxon>
        <taxon>Glomerellales</taxon>
        <taxon>Glomerellaceae</taxon>
        <taxon>Colletotrichum</taxon>
    </lineage>
</organism>
<dbReference type="EMBL" id="MJBS01000118">
    <property type="protein sequence ID" value="OHE93490.1"/>
    <property type="molecule type" value="Genomic_DNA"/>
</dbReference>